<dbReference type="SUPFAM" id="SSF52540">
    <property type="entry name" value="P-loop containing nucleoside triphosphate hydrolases"/>
    <property type="match status" value="1"/>
</dbReference>
<evidence type="ECO:0000256" key="4">
    <source>
        <dbReference type="ARBA" id="ARBA00022692"/>
    </source>
</evidence>
<dbReference type="GO" id="GO:0005886">
    <property type="term" value="C:plasma membrane"/>
    <property type="evidence" value="ECO:0007669"/>
    <property type="project" value="UniProtKB-SubCell"/>
</dbReference>
<dbReference type="EMBL" id="JQ844216">
    <property type="protein sequence ID" value="AGS52918.1"/>
    <property type="molecule type" value="Genomic_DNA"/>
</dbReference>
<name>A0A806K033_9BACT</name>
<evidence type="ECO:0000256" key="1">
    <source>
        <dbReference type="ARBA" id="ARBA00004651"/>
    </source>
</evidence>
<protein>
    <submittedName>
        <fullName evidence="7">Putative conjugation protein</fullName>
    </submittedName>
</protein>
<dbReference type="Pfam" id="PF02534">
    <property type="entry name" value="T4SS-DNA_transf"/>
    <property type="match status" value="1"/>
</dbReference>
<evidence type="ECO:0000256" key="5">
    <source>
        <dbReference type="ARBA" id="ARBA00022989"/>
    </source>
</evidence>
<evidence type="ECO:0000256" key="2">
    <source>
        <dbReference type="ARBA" id="ARBA00008806"/>
    </source>
</evidence>
<organism evidence="7">
    <name type="scientific">uncultured bacterium contig00019</name>
    <dbReference type="NCBI Taxonomy" id="1181510"/>
    <lineage>
        <taxon>Bacteria</taxon>
        <taxon>environmental samples</taxon>
    </lineage>
</organism>
<dbReference type="InterPro" id="IPR051539">
    <property type="entry name" value="T4SS-coupling_protein"/>
</dbReference>
<reference evidence="7" key="1">
    <citation type="submission" date="2012-03" db="EMBL/GenBank/DDBJ databases">
        <title>Functional metagenomics reveals considerable lignocellulase gene clusters in the gut microbiome of a wood-feeding higher termite.</title>
        <authorList>
            <person name="Liu N."/>
        </authorList>
    </citation>
    <scope>NUCLEOTIDE SEQUENCE</scope>
</reference>
<sequence>MNYSTNRPSYARWASEDEIKQSLCKVNFNETNRQCSGIPLYTGPDEQVYVDPSDTHTMIIGSTGSKKSRNIVMPSLQILAHAGESFIATDPKAELYERSLNMLRKMGLKPLVINLRDPRRSNCWNPLTIPYRLYRNGERDRSMELVTDLANCMVKEDSANEPYWQNSAADLLAGMILILFECAKESEINFKSLLALRIQALKINDSSPFIKENFLDCLDRSAFVASLLSGTAEVCDDTRSCIVSHFDQAMRPFFSQDSLINMLSVSDFDMSSIGKKKTAVFLIIPDENTLYHRLISVFVKQCYTELILEAQKQPGKRLPVRVNFMLDEFASLPPISDFPAMITASRSRNIRFNLIVQSLHQLRHQYGDNAEIIKGNCENWVFLYSRELQLLEELVRLAGTKSNEEPLITVPMLQTLDKNKGEALVLHKRLHPFIASLKDIDQYRNVSNNVKQIPYPVNTVKAENVFDFNKFCKSKSSIYLSLMFSGKTEQEISMEEEKRFMSIGDDDAVLEPLFTSVISDDREIEEFAASAGTSLLIKER</sequence>
<comment type="similarity">
    <text evidence="2">Belongs to the VirD4/TraG family.</text>
</comment>
<evidence type="ECO:0000256" key="3">
    <source>
        <dbReference type="ARBA" id="ARBA00022475"/>
    </source>
</evidence>
<proteinExistence type="inferred from homology"/>
<accession>A0A806K033</accession>
<dbReference type="PANTHER" id="PTHR37937">
    <property type="entry name" value="CONJUGATIVE TRANSFER: DNA TRANSPORT"/>
    <property type="match status" value="1"/>
</dbReference>
<dbReference type="CDD" id="cd01127">
    <property type="entry name" value="TrwB_TraG_TraD_VirD4"/>
    <property type="match status" value="1"/>
</dbReference>
<comment type="subcellular location">
    <subcellularLocation>
        <location evidence="1">Cell membrane</location>
        <topology evidence="1">Multi-pass membrane protein</topology>
    </subcellularLocation>
</comment>
<keyword evidence="3" id="KW-1003">Cell membrane</keyword>
<keyword evidence="6" id="KW-0472">Membrane</keyword>
<keyword evidence="5" id="KW-1133">Transmembrane helix</keyword>
<dbReference type="Gene3D" id="3.40.50.300">
    <property type="entry name" value="P-loop containing nucleotide triphosphate hydrolases"/>
    <property type="match status" value="2"/>
</dbReference>
<dbReference type="InterPro" id="IPR003688">
    <property type="entry name" value="TraG/VirD4"/>
</dbReference>
<evidence type="ECO:0000256" key="6">
    <source>
        <dbReference type="ARBA" id="ARBA00023136"/>
    </source>
</evidence>
<evidence type="ECO:0000313" key="7">
    <source>
        <dbReference type="EMBL" id="AGS52918.1"/>
    </source>
</evidence>
<dbReference type="AlphaFoldDB" id="A0A806K033"/>
<dbReference type="InterPro" id="IPR027417">
    <property type="entry name" value="P-loop_NTPase"/>
</dbReference>
<keyword evidence="4" id="KW-0812">Transmembrane</keyword>
<dbReference type="PANTHER" id="PTHR37937:SF1">
    <property type="entry name" value="CONJUGATIVE TRANSFER: DNA TRANSPORT"/>
    <property type="match status" value="1"/>
</dbReference>
<dbReference type="NCBIfam" id="NF045973">
    <property type="entry name" value="conju_CD1115"/>
    <property type="match status" value="1"/>
</dbReference>